<feature type="transmembrane region" description="Helical" evidence="1">
    <location>
        <begin position="75"/>
        <end position="93"/>
    </location>
</feature>
<name>A0A0L8HJC4_OCTBM</name>
<dbReference type="AlphaFoldDB" id="A0A0L8HJC4"/>
<keyword evidence="1" id="KW-0812">Transmembrane</keyword>
<protein>
    <submittedName>
        <fullName evidence="2">Uncharacterized protein</fullName>
    </submittedName>
</protein>
<keyword evidence="1" id="KW-0472">Membrane</keyword>
<sequence length="110" mass="13360">INLHHIFCLWEECTVVCALCKYSIYTYAYICMMRMYAWETAWVCQRLFFFLSLYLCMYCVGTSIFVWFCSLCSCLNVFYLLVLFAELHIYKLYVTFNTHMNMYLAIYKHT</sequence>
<proteinExistence type="predicted"/>
<evidence type="ECO:0000313" key="2">
    <source>
        <dbReference type="EMBL" id="KOF88885.1"/>
    </source>
</evidence>
<organism evidence="2">
    <name type="scientific">Octopus bimaculoides</name>
    <name type="common">California two-spotted octopus</name>
    <dbReference type="NCBI Taxonomy" id="37653"/>
    <lineage>
        <taxon>Eukaryota</taxon>
        <taxon>Metazoa</taxon>
        <taxon>Spiralia</taxon>
        <taxon>Lophotrochozoa</taxon>
        <taxon>Mollusca</taxon>
        <taxon>Cephalopoda</taxon>
        <taxon>Coleoidea</taxon>
        <taxon>Octopodiformes</taxon>
        <taxon>Octopoda</taxon>
        <taxon>Incirrata</taxon>
        <taxon>Octopodidae</taxon>
        <taxon>Octopus</taxon>
    </lineage>
</organism>
<evidence type="ECO:0000256" key="1">
    <source>
        <dbReference type="SAM" id="Phobius"/>
    </source>
</evidence>
<gene>
    <name evidence="2" type="ORF">OCBIM_22014072mg</name>
</gene>
<dbReference type="EMBL" id="KQ418087">
    <property type="protein sequence ID" value="KOF88885.1"/>
    <property type="molecule type" value="Genomic_DNA"/>
</dbReference>
<feature type="non-terminal residue" evidence="2">
    <location>
        <position position="1"/>
    </location>
</feature>
<feature type="transmembrane region" description="Helical" evidence="1">
    <location>
        <begin position="47"/>
        <end position="68"/>
    </location>
</feature>
<accession>A0A0L8HJC4</accession>
<keyword evidence="1" id="KW-1133">Transmembrane helix</keyword>
<reference evidence="2" key="1">
    <citation type="submission" date="2015-07" db="EMBL/GenBank/DDBJ databases">
        <title>MeaNS - Measles Nucleotide Surveillance Program.</title>
        <authorList>
            <person name="Tran T."/>
            <person name="Druce J."/>
        </authorList>
    </citation>
    <scope>NUCLEOTIDE SEQUENCE</scope>
    <source>
        <strain evidence="2">UCB-OBI-ISO-001</strain>
        <tissue evidence="2">Gonad</tissue>
    </source>
</reference>